<dbReference type="Gene3D" id="3.30.2140.10">
    <property type="entry name" value="Arylamine N-acetyltransferase"/>
    <property type="match status" value="1"/>
</dbReference>
<protein>
    <submittedName>
        <fullName evidence="3">Arylamine N-acetyltransferase</fullName>
    </submittedName>
</protein>
<sequence length="273" mass="31339">MSTIDLQAYARRTGITTPLRPDLATLRSLAIAHVANIPFENLNPFLRVPVQLDLPAIEQKLVVDHRGGYCFEQNFLFREVLREVGFDVHGLIARVLWGRDEDAITAQTHMLLRVELPEGSYLVDVGYGSMALSGALALIPEEPQLTAHEPYRLIERDGEWRMQALVRDQWSTLYRFDLQPRYDIDYVLANHYTSTFPESHFLHTLIVTRTVPGRRHVLRNRDLGEHITGSETRRRTLQSVQELRDALESVFGIRLPQHPELDARLDALPYPEA</sequence>
<gene>
    <name evidence="3" type="ORF">EZM97_09530</name>
</gene>
<dbReference type="Pfam" id="PF00797">
    <property type="entry name" value="Acetyltransf_2"/>
    <property type="match status" value="1"/>
</dbReference>
<name>A0A4R0Z2R8_9GAMM</name>
<organism evidence="3 4">
    <name type="scientific">Dyella soli</name>
    <dbReference type="NCBI Taxonomy" id="522319"/>
    <lineage>
        <taxon>Bacteria</taxon>
        <taxon>Pseudomonadati</taxon>
        <taxon>Pseudomonadota</taxon>
        <taxon>Gammaproteobacteria</taxon>
        <taxon>Lysobacterales</taxon>
        <taxon>Rhodanobacteraceae</taxon>
        <taxon>Dyella</taxon>
    </lineage>
</organism>
<comment type="similarity">
    <text evidence="1 2">Belongs to the arylamine N-acetyltransferase family.</text>
</comment>
<proteinExistence type="inferred from homology"/>
<comment type="caution">
    <text evidence="3">The sequence shown here is derived from an EMBL/GenBank/DDBJ whole genome shotgun (WGS) entry which is preliminary data.</text>
</comment>
<keyword evidence="4" id="KW-1185">Reference proteome</keyword>
<dbReference type="PANTHER" id="PTHR11786:SF0">
    <property type="entry name" value="ARYLAMINE N-ACETYLTRANSFERASE 4-RELATED"/>
    <property type="match status" value="1"/>
</dbReference>
<dbReference type="Proteomes" id="UP000291822">
    <property type="component" value="Unassembled WGS sequence"/>
</dbReference>
<dbReference type="AlphaFoldDB" id="A0A4R0Z2R8"/>
<keyword evidence="3" id="KW-0808">Transferase</keyword>
<evidence type="ECO:0000256" key="1">
    <source>
        <dbReference type="ARBA" id="ARBA00006547"/>
    </source>
</evidence>
<dbReference type="SUPFAM" id="SSF54001">
    <property type="entry name" value="Cysteine proteinases"/>
    <property type="match status" value="1"/>
</dbReference>
<dbReference type="PRINTS" id="PR01543">
    <property type="entry name" value="ANATRNSFRASE"/>
</dbReference>
<evidence type="ECO:0000313" key="4">
    <source>
        <dbReference type="Proteomes" id="UP000291822"/>
    </source>
</evidence>
<dbReference type="Gene3D" id="2.40.128.150">
    <property type="entry name" value="Cysteine proteinases"/>
    <property type="match status" value="1"/>
</dbReference>
<evidence type="ECO:0000256" key="2">
    <source>
        <dbReference type="RuleBase" id="RU003452"/>
    </source>
</evidence>
<accession>A0A4R0Z2R8</accession>
<reference evidence="3 4" key="1">
    <citation type="submission" date="2019-02" db="EMBL/GenBank/DDBJ databases">
        <title>Dyella amyloliquefaciens sp. nov., isolated from forest soil.</title>
        <authorList>
            <person name="Gao Z.-H."/>
            <person name="Qiu L.-H."/>
        </authorList>
    </citation>
    <scope>NUCLEOTIDE SEQUENCE [LARGE SCALE GENOMIC DNA]</scope>
    <source>
        <strain evidence="3 4">KACC 12747</strain>
    </source>
</reference>
<dbReference type="RefSeq" id="WP_131149731.1">
    <property type="nucleotide sequence ID" value="NZ_SJTG01000001.1"/>
</dbReference>
<evidence type="ECO:0000313" key="3">
    <source>
        <dbReference type="EMBL" id="TCI13486.1"/>
    </source>
</evidence>
<dbReference type="PANTHER" id="PTHR11786">
    <property type="entry name" value="N-HYDROXYARYLAMINE O-ACETYLTRANSFERASE"/>
    <property type="match status" value="1"/>
</dbReference>
<dbReference type="InterPro" id="IPR038765">
    <property type="entry name" value="Papain-like_cys_pep_sf"/>
</dbReference>
<dbReference type="EMBL" id="SJTG01000001">
    <property type="protein sequence ID" value="TCI13486.1"/>
    <property type="molecule type" value="Genomic_DNA"/>
</dbReference>
<dbReference type="InterPro" id="IPR001447">
    <property type="entry name" value="Arylamine_N-AcTrfase"/>
</dbReference>
<dbReference type="GO" id="GO:0016407">
    <property type="term" value="F:acetyltransferase activity"/>
    <property type="evidence" value="ECO:0007669"/>
    <property type="project" value="InterPro"/>
</dbReference>